<sequence length="259" mass="26733">MRLKTQDSVVRLCLFVAALLAVEVSLAAVVTHGSLAISNIRINAAAGQLLIDPWSAQASATTNNSLGESSGQFDGPSNAAQANAAVTWATGHSSADATNPGAIAGSAVELPGKHNQADSSSAGALFTSFMITGGTGAVDVSFELDLIASQDGWTDDIAAVVRNELVASLSLDAFANPLLFFDSIYSIGPNSSFSRTLTSTLSGTASLFYDTPYWVFIEADSESNAKNLPEPGSLMLVLFGGLAMGLSRARSARNSHCPI</sequence>
<protein>
    <recommendedName>
        <fullName evidence="3">PEP-CTERM protein-sorting domain-containing protein</fullName>
    </recommendedName>
</protein>
<comment type="caution">
    <text evidence="1">The sequence shown here is derived from an EMBL/GenBank/DDBJ whole genome shotgun (WGS) entry which is preliminary data.</text>
</comment>
<accession>A0ABT2YI65</accession>
<reference evidence="1 2" key="1">
    <citation type="submission" date="2021-11" db="EMBL/GenBank/DDBJ databases">
        <authorList>
            <person name="Liang Q."/>
            <person name="Mou H."/>
            <person name="Liu Z."/>
        </authorList>
    </citation>
    <scope>NUCLEOTIDE SEQUENCE [LARGE SCALE GENOMIC DNA]</scope>
    <source>
        <strain evidence="1 2">CHU3</strain>
    </source>
</reference>
<dbReference type="EMBL" id="JAJIRN010000007">
    <property type="protein sequence ID" value="MCV2369753.1"/>
    <property type="molecule type" value="Genomic_DNA"/>
</dbReference>
<organism evidence="1 2">
    <name type="scientific">Roseateles oligotrophus</name>
    <dbReference type="NCBI Taxonomy" id="1769250"/>
    <lineage>
        <taxon>Bacteria</taxon>
        <taxon>Pseudomonadati</taxon>
        <taxon>Pseudomonadota</taxon>
        <taxon>Betaproteobacteria</taxon>
        <taxon>Burkholderiales</taxon>
        <taxon>Sphaerotilaceae</taxon>
        <taxon>Roseateles</taxon>
    </lineage>
</organism>
<evidence type="ECO:0000313" key="1">
    <source>
        <dbReference type="EMBL" id="MCV2369753.1"/>
    </source>
</evidence>
<gene>
    <name evidence="1" type="ORF">LNV07_16860</name>
</gene>
<dbReference type="RefSeq" id="WP_263572334.1">
    <property type="nucleotide sequence ID" value="NZ_JAJIRN010000007.1"/>
</dbReference>
<dbReference type="Proteomes" id="UP001209701">
    <property type="component" value="Unassembled WGS sequence"/>
</dbReference>
<keyword evidence="2" id="KW-1185">Reference proteome</keyword>
<name>A0ABT2YI65_9BURK</name>
<evidence type="ECO:0000313" key="2">
    <source>
        <dbReference type="Proteomes" id="UP001209701"/>
    </source>
</evidence>
<evidence type="ECO:0008006" key="3">
    <source>
        <dbReference type="Google" id="ProtNLM"/>
    </source>
</evidence>
<proteinExistence type="predicted"/>